<evidence type="ECO:0000256" key="1">
    <source>
        <dbReference type="SAM" id="Phobius"/>
    </source>
</evidence>
<dbReference type="Proteomes" id="UP001217417">
    <property type="component" value="Unassembled WGS sequence"/>
</dbReference>
<evidence type="ECO:0008006" key="4">
    <source>
        <dbReference type="Google" id="ProtNLM"/>
    </source>
</evidence>
<sequence>MVTLDVDPDTDMLTVTRNKQVTFPPSTYPYGSFASMVVNGVAFLYALDTTYSGKKDIHVARVGANSLSQFDKYQYYDASTKTWSYTQPVPTERRQSAAVMSNWMPYSTGSMFYSEYHNAYLLVYFSNWADSTFRVSYAPTPVGPWTTDDKVLYTLPSGPGGYDYGGLAHPQYYQNDGPSGKALLLHYSYQDSTYTYTKAAKLVFK</sequence>
<proteinExistence type="predicted"/>
<gene>
    <name evidence="2" type="ORF">POJ06DRAFT_44292</name>
</gene>
<dbReference type="EMBL" id="JARPMG010000013">
    <property type="protein sequence ID" value="KAJ8096785.1"/>
    <property type="molecule type" value="Genomic_DNA"/>
</dbReference>
<dbReference type="RefSeq" id="XP_056040235.1">
    <property type="nucleotide sequence ID" value="XM_056191040.1"/>
</dbReference>
<comment type="caution">
    <text evidence="2">The sequence shown here is derived from an EMBL/GenBank/DDBJ whole genome shotgun (WGS) entry which is preliminary data.</text>
</comment>
<organism evidence="2 3">
    <name type="scientific">Lipomyces tetrasporus</name>
    <dbReference type="NCBI Taxonomy" id="54092"/>
    <lineage>
        <taxon>Eukaryota</taxon>
        <taxon>Fungi</taxon>
        <taxon>Dikarya</taxon>
        <taxon>Ascomycota</taxon>
        <taxon>Saccharomycotina</taxon>
        <taxon>Lipomycetes</taxon>
        <taxon>Lipomycetales</taxon>
        <taxon>Lipomycetaceae</taxon>
        <taxon>Lipomyces</taxon>
    </lineage>
</organism>
<protein>
    <recommendedName>
        <fullName evidence="4">DUF4185 domain-containing protein</fullName>
    </recommendedName>
</protein>
<accession>A0AAD7QK99</accession>
<dbReference type="GeneID" id="80886206"/>
<feature type="transmembrane region" description="Helical" evidence="1">
    <location>
        <begin position="28"/>
        <end position="47"/>
    </location>
</feature>
<reference evidence="2" key="1">
    <citation type="submission" date="2023-03" db="EMBL/GenBank/DDBJ databases">
        <title>Near-Complete genome sequence of Lipomyces tetrasporous NRRL Y-64009, an oleaginous yeast capable of growing on lignocellulosic hydrolysates.</title>
        <authorList>
            <consortium name="Lawrence Berkeley National Laboratory"/>
            <person name="Jagtap S.S."/>
            <person name="Liu J.-J."/>
            <person name="Walukiewicz H.E."/>
            <person name="Pangilinan J."/>
            <person name="Lipzen A."/>
            <person name="Ahrendt S."/>
            <person name="Koriabine M."/>
            <person name="Cobaugh K."/>
            <person name="Salamov A."/>
            <person name="Yoshinaga Y."/>
            <person name="Ng V."/>
            <person name="Daum C."/>
            <person name="Grigoriev I.V."/>
            <person name="Slininger P.J."/>
            <person name="Dien B.S."/>
            <person name="Jin Y.-S."/>
            <person name="Rao C.V."/>
        </authorList>
    </citation>
    <scope>NUCLEOTIDE SEQUENCE</scope>
    <source>
        <strain evidence="2">NRRL Y-64009</strain>
    </source>
</reference>
<keyword evidence="3" id="KW-1185">Reference proteome</keyword>
<name>A0AAD7QK99_9ASCO</name>
<keyword evidence="1" id="KW-0472">Membrane</keyword>
<evidence type="ECO:0000313" key="2">
    <source>
        <dbReference type="EMBL" id="KAJ8096785.1"/>
    </source>
</evidence>
<dbReference type="AlphaFoldDB" id="A0AAD7QK99"/>
<evidence type="ECO:0000313" key="3">
    <source>
        <dbReference type="Proteomes" id="UP001217417"/>
    </source>
</evidence>
<keyword evidence="1" id="KW-1133">Transmembrane helix</keyword>
<keyword evidence="1" id="KW-0812">Transmembrane</keyword>